<dbReference type="AlphaFoldDB" id="A0A227KPM1"/>
<evidence type="ECO:0000256" key="2">
    <source>
        <dbReference type="ARBA" id="ARBA00022630"/>
    </source>
</evidence>
<dbReference type="PROSITE" id="PS51318">
    <property type="entry name" value="TAT"/>
    <property type="match status" value="1"/>
</dbReference>
<feature type="domain" description="FAD-dependent oxidoreductase 2 FAD-binding" evidence="6">
    <location>
        <begin position="45"/>
        <end position="503"/>
    </location>
</feature>
<gene>
    <name evidence="7" type="ORF">ADH67_04140</name>
</gene>
<sequence>MTTRRNFLKTSSFASLGLLGAAVSTARAADVASSTLPSKWDGETDVLVAGSGIAGMSAAISAMDKGAKVLVLEKGKNYGGCAIINGGIIALGGGTRTQKEHGVEDSPELLYKKLTNPAHHEYRKNTPELVKKYSEWCPGTQVWLEEHGVRFLPTFTKPGKYDSQHHESYHHIWWKDSGEGGRKPQPTGGFMTGRGIMMPFYEYFTGKGGQILLEQKLIDVYVDGNGAVVGAKVQGPDGKIQNIKANKGVVLAGGSWKANPELRRLTDPRFTENMISTGYPFVAPDGSAILAGVRAGGILVGDRCEDTPHLRRKFGTAHYGFPKGSKYGAPGLGISGPRWAEVIFTNKSGDRFVKELDKANLGGYTFYDAALAQPDQFLWTVFDDATAKKYKWDTKYPTCEEGHAFTAGTLAELAKLTNQPNLEKTVARYNGFVDTKKDEDFDKPAESLTKKIEQGPFHAVRLVLCVHNLTGGLAINNNSQVLGQDMKPIKGLYAAGETAGGLYVGNGMPRAIMPGRWAGEHAATSK</sequence>
<organism evidence="7 8">
    <name type="scientific">Turicimonas muris</name>
    <dbReference type="NCBI Taxonomy" id="1796652"/>
    <lineage>
        <taxon>Bacteria</taxon>
        <taxon>Pseudomonadati</taxon>
        <taxon>Pseudomonadota</taxon>
        <taxon>Betaproteobacteria</taxon>
        <taxon>Burkholderiales</taxon>
        <taxon>Sutterellaceae</taxon>
        <taxon>Turicimonas</taxon>
    </lineage>
</organism>
<dbReference type="InterPro" id="IPR027477">
    <property type="entry name" value="Succ_DH/fumarate_Rdtase_cat_sf"/>
</dbReference>
<accession>A0A227KPM1</accession>
<dbReference type="Pfam" id="PF00890">
    <property type="entry name" value="FAD_binding_2"/>
    <property type="match status" value="1"/>
</dbReference>
<evidence type="ECO:0000256" key="3">
    <source>
        <dbReference type="ARBA" id="ARBA00022827"/>
    </source>
</evidence>
<dbReference type="PANTHER" id="PTHR43400:SF10">
    <property type="entry name" value="3-OXOSTEROID 1-DEHYDROGENASE"/>
    <property type="match status" value="1"/>
</dbReference>
<comment type="cofactor">
    <cofactor evidence="1">
        <name>FAD</name>
        <dbReference type="ChEBI" id="CHEBI:57692"/>
    </cofactor>
</comment>
<dbReference type="PANTHER" id="PTHR43400">
    <property type="entry name" value="FUMARATE REDUCTASE"/>
    <property type="match status" value="1"/>
</dbReference>
<evidence type="ECO:0000313" key="8">
    <source>
        <dbReference type="Proteomes" id="UP000214610"/>
    </source>
</evidence>
<keyword evidence="3" id="KW-0274">FAD</keyword>
<dbReference type="EMBL" id="NHMP01000002">
    <property type="protein sequence ID" value="OXE50200.1"/>
    <property type="molecule type" value="Genomic_DNA"/>
</dbReference>
<proteinExistence type="predicted"/>
<feature type="chain" id="PRO_5011235597" evidence="5">
    <location>
        <begin position="29"/>
        <end position="526"/>
    </location>
</feature>
<dbReference type="Gene3D" id="3.90.700.10">
    <property type="entry name" value="Succinate dehydrogenase/fumarate reductase flavoprotein, catalytic domain"/>
    <property type="match status" value="1"/>
</dbReference>
<dbReference type="InterPro" id="IPR036188">
    <property type="entry name" value="FAD/NAD-bd_sf"/>
</dbReference>
<dbReference type="GO" id="GO:0016491">
    <property type="term" value="F:oxidoreductase activity"/>
    <property type="evidence" value="ECO:0007669"/>
    <property type="project" value="UniProtKB-KW"/>
</dbReference>
<evidence type="ECO:0000256" key="4">
    <source>
        <dbReference type="ARBA" id="ARBA00023002"/>
    </source>
</evidence>
<keyword evidence="4" id="KW-0560">Oxidoreductase</keyword>
<evidence type="ECO:0000259" key="6">
    <source>
        <dbReference type="Pfam" id="PF00890"/>
    </source>
</evidence>
<feature type="signal peptide" evidence="5">
    <location>
        <begin position="1"/>
        <end position="28"/>
    </location>
</feature>
<dbReference type="InterPro" id="IPR003953">
    <property type="entry name" value="FAD-dep_OxRdtase_2_FAD-bd"/>
</dbReference>
<dbReference type="Proteomes" id="UP000214610">
    <property type="component" value="Unassembled WGS sequence"/>
</dbReference>
<dbReference type="InterPro" id="IPR006311">
    <property type="entry name" value="TAT_signal"/>
</dbReference>
<dbReference type="PRINTS" id="PR00411">
    <property type="entry name" value="PNDRDTASEI"/>
</dbReference>
<name>A0A227KPM1_9BURK</name>
<dbReference type="GeneID" id="78362391"/>
<protein>
    <submittedName>
        <fullName evidence="7">Cytochrome C</fullName>
    </submittedName>
</protein>
<dbReference type="GO" id="GO:0008202">
    <property type="term" value="P:steroid metabolic process"/>
    <property type="evidence" value="ECO:0007669"/>
    <property type="project" value="UniProtKB-ARBA"/>
</dbReference>
<reference evidence="8" key="1">
    <citation type="submission" date="2017-05" db="EMBL/GenBank/DDBJ databases">
        <title>Improved OligoMM genomes.</title>
        <authorList>
            <person name="Garzetti D."/>
        </authorList>
    </citation>
    <scope>NUCLEOTIDE SEQUENCE [LARGE SCALE GENOMIC DNA]</scope>
    <source>
        <strain evidence="8">YL45</strain>
    </source>
</reference>
<dbReference type="InterPro" id="IPR050315">
    <property type="entry name" value="FAD-oxidoreductase_2"/>
</dbReference>
<evidence type="ECO:0000313" key="7">
    <source>
        <dbReference type="EMBL" id="OXE50200.1"/>
    </source>
</evidence>
<evidence type="ECO:0000256" key="5">
    <source>
        <dbReference type="SAM" id="SignalP"/>
    </source>
</evidence>
<evidence type="ECO:0000256" key="1">
    <source>
        <dbReference type="ARBA" id="ARBA00001974"/>
    </source>
</evidence>
<keyword evidence="8" id="KW-1185">Reference proteome</keyword>
<dbReference type="SUPFAM" id="SSF51905">
    <property type="entry name" value="FAD/NAD(P)-binding domain"/>
    <property type="match status" value="1"/>
</dbReference>
<comment type="caution">
    <text evidence="7">The sequence shown here is derived from an EMBL/GenBank/DDBJ whole genome shotgun (WGS) entry which is preliminary data.</text>
</comment>
<dbReference type="SUPFAM" id="SSF56425">
    <property type="entry name" value="Succinate dehydrogenase/fumarate reductase flavoprotein, catalytic domain"/>
    <property type="match status" value="1"/>
</dbReference>
<keyword evidence="5" id="KW-0732">Signal</keyword>
<dbReference type="RefSeq" id="WP_066594620.1">
    <property type="nucleotide sequence ID" value="NZ_CAJTBZ010000016.1"/>
</dbReference>
<keyword evidence="2" id="KW-0285">Flavoprotein</keyword>
<dbReference type="Gene3D" id="3.50.50.60">
    <property type="entry name" value="FAD/NAD(P)-binding domain"/>
    <property type="match status" value="2"/>
</dbReference>